<dbReference type="SUPFAM" id="SSF57701">
    <property type="entry name" value="Zn2/Cys6 DNA-binding domain"/>
    <property type="match status" value="1"/>
</dbReference>
<dbReference type="PROSITE" id="PS00463">
    <property type="entry name" value="ZN2_CY6_FUNGAL_1"/>
    <property type="match status" value="1"/>
</dbReference>
<dbReference type="AlphaFoldDB" id="A0A9P4PYS0"/>
<reference evidence="4" key="1">
    <citation type="journal article" date="2020" name="Stud. Mycol.">
        <title>101 Dothideomycetes genomes: a test case for predicting lifestyles and emergence of pathogens.</title>
        <authorList>
            <person name="Haridas S."/>
            <person name="Albert R."/>
            <person name="Binder M."/>
            <person name="Bloem J."/>
            <person name="Labutti K."/>
            <person name="Salamov A."/>
            <person name="Andreopoulos B."/>
            <person name="Baker S."/>
            <person name="Barry K."/>
            <person name="Bills G."/>
            <person name="Bluhm B."/>
            <person name="Cannon C."/>
            <person name="Castanera R."/>
            <person name="Culley D."/>
            <person name="Daum C."/>
            <person name="Ezra D."/>
            <person name="Gonzalez J."/>
            <person name="Henrissat B."/>
            <person name="Kuo A."/>
            <person name="Liang C."/>
            <person name="Lipzen A."/>
            <person name="Lutzoni F."/>
            <person name="Magnuson J."/>
            <person name="Mondo S."/>
            <person name="Nolan M."/>
            <person name="Ohm R."/>
            <person name="Pangilinan J."/>
            <person name="Park H.-J."/>
            <person name="Ramirez L."/>
            <person name="Alfaro M."/>
            <person name="Sun H."/>
            <person name="Tritt A."/>
            <person name="Yoshinaga Y."/>
            <person name="Zwiers L.-H."/>
            <person name="Turgeon B."/>
            <person name="Goodwin S."/>
            <person name="Spatafora J."/>
            <person name="Crous P."/>
            <person name="Grigoriev I."/>
        </authorList>
    </citation>
    <scope>NUCLEOTIDE SEQUENCE</scope>
    <source>
        <strain evidence="4">CBS 690.94</strain>
    </source>
</reference>
<proteinExistence type="predicted"/>
<comment type="caution">
    <text evidence="4">The sequence shown here is derived from an EMBL/GenBank/DDBJ whole genome shotgun (WGS) entry which is preliminary data.</text>
</comment>
<evidence type="ECO:0000259" key="3">
    <source>
        <dbReference type="PROSITE" id="PS50048"/>
    </source>
</evidence>
<organism evidence="4 5">
    <name type="scientific">Karstenula rhodostoma CBS 690.94</name>
    <dbReference type="NCBI Taxonomy" id="1392251"/>
    <lineage>
        <taxon>Eukaryota</taxon>
        <taxon>Fungi</taxon>
        <taxon>Dikarya</taxon>
        <taxon>Ascomycota</taxon>
        <taxon>Pezizomycotina</taxon>
        <taxon>Dothideomycetes</taxon>
        <taxon>Pleosporomycetidae</taxon>
        <taxon>Pleosporales</taxon>
        <taxon>Massarineae</taxon>
        <taxon>Didymosphaeriaceae</taxon>
        <taxon>Karstenula</taxon>
    </lineage>
</organism>
<name>A0A9P4PYS0_9PLEO</name>
<evidence type="ECO:0000256" key="2">
    <source>
        <dbReference type="SAM" id="Phobius"/>
    </source>
</evidence>
<dbReference type="Proteomes" id="UP000799764">
    <property type="component" value="Unassembled WGS sequence"/>
</dbReference>
<keyword evidence="2" id="KW-1133">Transmembrane helix</keyword>
<feature type="transmembrane region" description="Helical" evidence="2">
    <location>
        <begin position="532"/>
        <end position="553"/>
    </location>
</feature>
<keyword evidence="2" id="KW-0472">Membrane</keyword>
<dbReference type="InterPro" id="IPR036864">
    <property type="entry name" value="Zn2-C6_fun-type_DNA-bd_sf"/>
</dbReference>
<sequence>MVRNHTQELLSGPRLRNACDRCHTQKLRCLKSQQGDACIRCSKFGSSCVYSARTARRIRKKDSANAPSNPISTTVVSPRTEGRMFEPCVFDSTILAQDWMDPSILLEEMPVEIPNCDLLGTGSFDGPSFVPSRHVNQATGNASNVLVSNATFDLADLNSKLVDHHANLASVLQVEPSSAFGPKIIAIDETFALTRRLIDMFKSFSIRSADHATVLLFFSCYYRLVDIYQGLFEKMEMCTRNPHAIVPKGITLNMPATQVGSYITTDLWKTMEATEAPMTTYSTHSMMLLLLCRSLCEELRDAIASGRTQAPGGNTALRWHVKRCCGHFNVYFTSTHQGTVRALALLSVRAQQVNPWTYFTANHIAPPYLSKKTLEAHTHTTHADTRIPTMGNKVVKPAHPHSFGPHPGCLMLPIGACWWCTFYQHPENKWADDCPEAPEGVQLSDSNEANFFIPAGHLEYQGTVYNIEPGICVDSGGTWIVVPSPGGCDIPRDAAINADLSTAVVDRIVARDTSPGLETAGNMEHEHFIENVGLLVALILCALFFAMWARDIVKSMMSKRRVQADWENLAHTSGMGFVGKDSKEKNNLVSEDCNKAI</sequence>
<evidence type="ECO:0000313" key="4">
    <source>
        <dbReference type="EMBL" id="KAF2451316.1"/>
    </source>
</evidence>
<protein>
    <recommendedName>
        <fullName evidence="3">Zn(2)-C6 fungal-type domain-containing protein</fullName>
    </recommendedName>
</protein>
<evidence type="ECO:0000256" key="1">
    <source>
        <dbReference type="ARBA" id="ARBA00023242"/>
    </source>
</evidence>
<dbReference type="GO" id="GO:0000981">
    <property type="term" value="F:DNA-binding transcription factor activity, RNA polymerase II-specific"/>
    <property type="evidence" value="ECO:0007669"/>
    <property type="project" value="InterPro"/>
</dbReference>
<dbReference type="SMART" id="SM00066">
    <property type="entry name" value="GAL4"/>
    <property type="match status" value="1"/>
</dbReference>
<dbReference type="PROSITE" id="PS50048">
    <property type="entry name" value="ZN2_CY6_FUNGAL_2"/>
    <property type="match status" value="1"/>
</dbReference>
<dbReference type="GO" id="GO:0008270">
    <property type="term" value="F:zinc ion binding"/>
    <property type="evidence" value="ECO:0007669"/>
    <property type="project" value="InterPro"/>
</dbReference>
<keyword evidence="1" id="KW-0539">Nucleus</keyword>
<dbReference type="EMBL" id="MU001492">
    <property type="protein sequence ID" value="KAF2451316.1"/>
    <property type="molecule type" value="Genomic_DNA"/>
</dbReference>
<keyword evidence="5" id="KW-1185">Reference proteome</keyword>
<dbReference type="CDD" id="cd00067">
    <property type="entry name" value="GAL4"/>
    <property type="match status" value="1"/>
</dbReference>
<gene>
    <name evidence="4" type="ORF">P171DRAFT_478361</name>
</gene>
<dbReference type="Pfam" id="PF00172">
    <property type="entry name" value="Zn_clus"/>
    <property type="match status" value="1"/>
</dbReference>
<evidence type="ECO:0000313" key="5">
    <source>
        <dbReference type="Proteomes" id="UP000799764"/>
    </source>
</evidence>
<keyword evidence="2" id="KW-0812">Transmembrane</keyword>
<dbReference type="Gene3D" id="4.10.240.10">
    <property type="entry name" value="Zn(2)-C6 fungal-type DNA-binding domain"/>
    <property type="match status" value="1"/>
</dbReference>
<dbReference type="InterPro" id="IPR001138">
    <property type="entry name" value="Zn2Cys6_DnaBD"/>
</dbReference>
<dbReference type="OrthoDB" id="3915506at2759"/>
<accession>A0A9P4PYS0</accession>
<feature type="domain" description="Zn(2)-C6 fungal-type" evidence="3">
    <location>
        <begin position="18"/>
        <end position="50"/>
    </location>
</feature>